<dbReference type="SUPFAM" id="SSF50156">
    <property type="entry name" value="PDZ domain-like"/>
    <property type="match status" value="1"/>
</dbReference>
<keyword evidence="2" id="KW-1185">Reference proteome</keyword>
<dbReference type="Gene3D" id="2.40.70.10">
    <property type="entry name" value="Acid Proteases"/>
    <property type="match status" value="2"/>
</dbReference>
<dbReference type="GO" id="GO:0008233">
    <property type="term" value="F:peptidase activity"/>
    <property type="evidence" value="ECO:0007669"/>
    <property type="project" value="UniProtKB-KW"/>
</dbReference>
<proteinExistence type="predicted"/>
<protein>
    <submittedName>
        <fullName evidence="1">Aspartyl protease family protein</fullName>
    </submittedName>
</protein>
<dbReference type="Gene3D" id="2.30.42.10">
    <property type="match status" value="1"/>
</dbReference>
<comment type="caution">
    <text evidence="1">The sequence shown here is derived from an EMBL/GenBank/DDBJ whole genome shotgun (WGS) entry which is preliminary data.</text>
</comment>
<organism evidence="1 2">
    <name type="scientific">Winogradskyella bathintestinalis</name>
    <dbReference type="NCBI Taxonomy" id="3035208"/>
    <lineage>
        <taxon>Bacteria</taxon>
        <taxon>Pseudomonadati</taxon>
        <taxon>Bacteroidota</taxon>
        <taxon>Flavobacteriia</taxon>
        <taxon>Flavobacteriales</taxon>
        <taxon>Flavobacteriaceae</taxon>
        <taxon>Winogradskyella</taxon>
    </lineage>
</organism>
<dbReference type="InterPro" id="IPR036034">
    <property type="entry name" value="PDZ_sf"/>
</dbReference>
<dbReference type="RefSeq" id="WP_290206522.1">
    <property type="nucleotide sequence ID" value="NZ_JASDDK010000002.1"/>
</dbReference>
<dbReference type="GO" id="GO:0006508">
    <property type="term" value="P:proteolysis"/>
    <property type="evidence" value="ECO:0007669"/>
    <property type="project" value="UniProtKB-KW"/>
</dbReference>
<keyword evidence="1" id="KW-0378">Hydrolase</keyword>
<accession>A0ABT7ZV78</accession>
<evidence type="ECO:0000313" key="2">
    <source>
        <dbReference type="Proteomes" id="UP001231197"/>
    </source>
</evidence>
<dbReference type="Proteomes" id="UP001231197">
    <property type="component" value="Unassembled WGS sequence"/>
</dbReference>
<dbReference type="Pfam" id="PF13650">
    <property type="entry name" value="Asp_protease_2"/>
    <property type="match status" value="1"/>
</dbReference>
<gene>
    <name evidence="1" type="ORF">QMA06_09100</name>
</gene>
<keyword evidence="1" id="KW-0645">Protease</keyword>
<dbReference type="InterPro" id="IPR021109">
    <property type="entry name" value="Peptidase_aspartic_dom_sf"/>
</dbReference>
<evidence type="ECO:0000313" key="1">
    <source>
        <dbReference type="EMBL" id="MDN3492877.1"/>
    </source>
</evidence>
<dbReference type="EMBL" id="JASDDK010000002">
    <property type="protein sequence ID" value="MDN3492877.1"/>
    <property type="molecule type" value="Genomic_DNA"/>
</dbReference>
<name>A0ABT7ZV78_9FLAO</name>
<reference evidence="1 2" key="1">
    <citation type="journal article" date="2023" name="Int. J. Syst. Evol. Microbiol.">
        <title>Winogradskyella bathintestinalis sp. nov., isolated from the intestine of the deep-sea loosejaw dragonfish, Malacosteus niger.</title>
        <authorList>
            <person name="Uniacke-Lowe S."/>
            <person name="Johnson C.N."/>
            <person name="Stanton C."/>
            <person name="Hill C."/>
            <person name="Ross P."/>
        </authorList>
    </citation>
    <scope>NUCLEOTIDE SEQUENCE [LARGE SCALE GENOMIC DNA]</scope>
    <source>
        <strain evidence="1 2">APC 3343</strain>
    </source>
</reference>
<sequence length="456" mass="52120">MKLRSVHIVLYLLSCNFGILIAQESFFLKEDISTKIDFDFVGNLIIIPLEINDVVLSFILDSGVSKPILFNLSENDSLYLENTETFYLHGLGGNGKLRALKSNHNKLKIGNAVGLNKDLYVVFDTNIDFTPRLGVEINGIIGYDIFKDFVVEINYASKYIRLYNPAAFKPKSSKKWKSLPIVIHKNKPYLDANVTILKDKIRVRLLIDTGSSDALWLLEDEKAGLIPKHNLIFKDYLGKGLSGSIYGKRSKVNTLKLSEFNLTNANVAFPDSLSIDLTKIYKDRKGSLGGDVLKRFNLFFDYTNKRLYIRKNSGFKEPFTYNNSGIVLEYNGTKFVKDEINMPSFKGFKNKDNNAVKISRALNYRMLIKPIYKIVEIRKSSNAYLTGLRVNDILVGLNGRPAYKYKLSEINKIFHGKTGKMVRLSIERLGEKKSFKFKLDNVFNQKKEFSKRELFP</sequence>